<comment type="caution">
    <text evidence="8">The sequence shown here is derived from an EMBL/GenBank/DDBJ whole genome shotgun (WGS) entry which is preliminary data.</text>
</comment>
<keyword evidence="4 5" id="KW-0326">Glycosidase</keyword>
<evidence type="ECO:0000256" key="1">
    <source>
        <dbReference type="ARBA" id="ARBA00009902"/>
    </source>
</evidence>
<dbReference type="PANTHER" id="PTHR43101:SF1">
    <property type="entry name" value="BETA-FRUCTOSIDASE"/>
    <property type="match status" value="1"/>
</dbReference>
<evidence type="ECO:0000256" key="2">
    <source>
        <dbReference type="ARBA" id="ARBA00012758"/>
    </source>
</evidence>
<dbReference type="Pfam" id="PF00251">
    <property type="entry name" value="Glyco_hydro_32N"/>
    <property type="match status" value="1"/>
</dbReference>
<keyword evidence="9" id="KW-1185">Reference proteome</keyword>
<dbReference type="AlphaFoldDB" id="A0A6V7RE02"/>
<evidence type="ECO:0000313" key="8">
    <source>
        <dbReference type="EMBL" id="CAD2075848.1"/>
    </source>
</evidence>
<dbReference type="Gene3D" id="2.60.120.560">
    <property type="entry name" value="Exo-inulinase, domain 1"/>
    <property type="match status" value="1"/>
</dbReference>
<dbReference type="PANTHER" id="PTHR43101">
    <property type="entry name" value="BETA-FRUCTOSIDASE"/>
    <property type="match status" value="1"/>
</dbReference>
<dbReference type="SUPFAM" id="SSF75005">
    <property type="entry name" value="Arabinanase/levansucrase/invertase"/>
    <property type="match status" value="1"/>
</dbReference>
<dbReference type="CDD" id="cd18623">
    <property type="entry name" value="GH32_ScrB-like"/>
    <property type="match status" value="1"/>
</dbReference>
<feature type="domain" description="Glycosyl hydrolase family 32 N-terminal" evidence="6">
    <location>
        <begin position="30"/>
        <end position="332"/>
    </location>
</feature>
<sequence>MPKLFEEMKRQEIEERLQLAEDSKWKMVYHVQPPFGFLGAPTGFNYINGIYHIFYEWSPDARLNETPDYKYIYHVTSKDLVTFKNEGIKIRPGGLYDQDRIYGGSLSKIFNEIVYLYSGVREKEEEHFISLLGGYMNTDGKIHKYPTPIIRDLPKGSQKYFRGPYAFVKDNEIVVLIGTMNEEEFGRIAIYRGPSLDRLKYDGLLDTGYKAFGYLWESPEFFDLDMDSVLIFNARGLDKFDNNFWNIYQSGYMLGELNRAGNYYLHDEFYELDRGFDFYRPITTLDENGNRVMLAWMAAEESDYPSKIDGTVNALTIPRLLSVEEDRLIQKPHPNLERYRGEKITAEGYFGEYPAKLTDFYGESYELIVNILENNASSLHIYLRKNERHETLISYDSERQVLTLDRTFSGDEINNVDGTTRSLDLEEDLENLRIFVDQSSIEIFINGGRYTMTSRIFPSTAAKGVEFVTEFGDCHIQLIQYSLNTDRSLK</sequence>
<name>A0A6V7RE02_9STAP</name>
<dbReference type="InterPro" id="IPR013148">
    <property type="entry name" value="Glyco_hydro_32_N"/>
</dbReference>
<evidence type="ECO:0000256" key="4">
    <source>
        <dbReference type="ARBA" id="ARBA00023295"/>
    </source>
</evidence>
<accession>A0A6V7RE02</accession>
<dbReference type="EC" id="3.2.1.26" evidence="2"/>
<dbReference type="Gene3D" id="2.115.10.20">
    <property type="entry name" value="Glycosyl hydrolase domain, family 43"/>
    <property type="match status" value="1"/>
</dbReference>
<dbReference type="RefSeq" id="WP_185125478.1">
    <property type="nucleotide sequence ID" value="NZ_CAJEWD010000006.1"/>
</dbReference>
<evidence type="ECO:0000259" key="6">
    <source>
        <dbReference type="Pfam" id="PF00251"/>
    </source>
</evidence>
<comment type="similarity">
    <text evidence="1 5">Belongs to the glycosyl hydrolase 32 family.</text>
</comment>
<evidence type="ECO:0000256" key="3">
    <source>
        <dbReference type="ARBA" id="ARBA00022801"/>
    </source>
</evidence>
<dbReference type="EMBL" id="CAJEWD010000006">
    <property type="protein sequence ID" value="CAD2075848.1"/>
    <property type="molecule type" value="Genomic_DNA"/>
</dbReference>
<proteinExistence type="inferred from homology"/>
<dbReference type="Pfam" id="PF08244">
    <property type="entry name" value="Glyco_hydro_32C"/>
    <property type="match status" value="1"/>
</dbReference>
<feature type="domain" description="Glycosyl hydrolase family 32 C-terminal" evidence="7">
    <location>
        <begin position="361"/>
        <end position="476"/>
    </location>
</feature>
<keyword evidence="3 5" id="KW-0378">Hydrolase</keyword>
<dbReference type="GO" id="GO:0005975">
    <property type="term" value="P:carbohydrate metabolic process"/>
    <property type="evidence" value="ECO:0007669"/>
    <property type="project" value="InterPro"/>
</dbReference>
<dbReference type="InterPro" id="IPR051214">
    <property type="entry name" value="GH32_Enzymes"/>
</dbReference>
<dbReference type="GO" id="GO:0004564">
    <property type="term" value="F:beta-fructofuranosidase activity"/>
    <property type="evidence" value="ECO:0007669"/>
    <property type="project" value="UniProtKB-EC"/>
</dbReference>
<gene>
    <name evidence="8" type="primary">scrB</name>
    <name evidence="8" type="ORF">JEODO184_00954</name>
</gene>
<dbReference type="InterPro" id="IPR001362">
    <property type="entry name" value="Glyco_hydro_32"/>
</dbReference>
<dbReference type="InterPro" id="IPR013320">
    <property type="entry name" value="ConA-like_dom_sf"/>
</dbReference>
<protein>
    <recommendedName>
        <fullName evidence="2">beta-fructofuranosidase</fullName>
        <ecNumber evidence="2">3.2.1.26</ecNumber>
    </recommendedName>
</protein>
<dbReference type="InterPro" id="IPR023296">
    <property type="entry name" value="Glyco_hydro_beta-prop_sf"/>
</dbReference>
<evidence type="ECO:0000259" key="7">
    <source>
        <dbReference type="Pfam" id="PF08244"/>
    </source>
</evidence>
<evidence type="ECO:0000256" key="5">
    <source>
        <dbReference type="RuleBase" id="RU362110"/>
    </source>
</evidence>
<dbReference type="SMART" id="SM00640">
    <property type="entry name" value="Glyco_32"/>
    <property type="match status" value="1"/>
</dbReference>
<evidence type="ECO:0000313" key="9">
    <source>
        <dbReference type="Proteomes" id="UP000589351"/>
    </source>
</evidence>
<dbReference type="InterPro" id="IPR013189">
    <property type="entry name" value="Glyco_hydro_32_C"/>
</dbReference>
<dbReference type="Proteomes" id="UP000589351">
    <property type="component" value="Unassembled WGS sequence"/>
</dbReference>
<reference evidence="8 9" key="1">
    <citation type="submission" date="2020-07" db="EMBL/GenBank/DDBJ databases">
        <authorList>
            <person name="Criscuolo A."/>
        </authorList>
    </citation>
    <scope>NUCLEOTIDE SEQUENCE [LARGE SCALE GENOMIC DNA]</scope>
    <source>
        <strain evidence="8">CIP111649</strain>
    </source>
</reference>
<dbReference type="SUPFAM" id="SSF49899">
    <property type="entry name" value="Concanavalin A-like lectins/glucanases"/>
    <property type="match status" value="1"/>
</dbReference>
<organism evidence="8 9">
    <name type="scientific">Jeotgalicoccus meleagridis</name>
    <dbReference type="NCBI Taxonomy" id="2759181"/>
    <lineage>
        <taxon>Bacteria</taxon>
        <taxon>Bacillati</taxon>
        <taxon>Bacillota</taxon>
        <taxon>Bacilli</taxon>
        <taxon>Bacillales</taxon>
        <taxon>Staphylococcaceae</taxon>
        <taxon>Jeotgalicoccus</taxon>
    </lineage>
</organism>